<keyword evidence="2" id="KW-1185">Reference proteome</keyword>
<evidence type="ECO:0000313" key="1">
    <source>
        <dbReference type="EMBL" id="KAK5609182.1"/>
    </source>
</evidence>
<comment type="caution">
    <text evidence="1">The sequence shown here is derived from an EMBL/GenBank/DDBJ whole genome shotgun (WGS) entry which is preliminary data.</text>
</comment>
<protein>
    <submittedName>
        <fullName evidence="1">Uncharacterized protein</fullName>
    </submittedName>
</protein>
<gene>
    <name evidence="1" type="ORF">CRENBAI_014951</name>
</gene>
<dbReference type="Proteomes" id="UP001311232">
    <property type="component" value="Unassembled WGS sequence"/>
</dbReference>
<organism evidence="1 2">
    <name type="scientific">Crenichthys baileyi</name>
    <name type="common">White River springfish</name>
    <dbReference type="NCBI Taxonomy" id="28760"/>
    <lineage>
        <taxon>Eukaryota</taxon>
        <taxon>Metazoa</taxon>
        <taxon>Chordata</taxon>
        <taxon>Craniata</taxon>
        <taxon>Vertebrata</taxon>
        <taxon>Euteleostomi</taxon>
        <taxon>Actinopterygii</taxon>
        <taxon>Neopterygii</taxon>
        <taxon>Teleostei</taxon>
        <taxon>Neoteleostei</taxon>
        <taxon>Acanthomorphata</taxon>
        <taxon>Ovalentaria</taxon>
        <taxon>Atherinomorphae</taxon>
        <taxon>Cyprinodontiformes</taxon>
        <taxon>Goodeidae</taxon>
        <taxon>Crenichthys</taxon>
    </lineage>
</organism>
<sequence>MRDCIYKLQDSSSGGLDPCFSLMLDQLYVTVVTPFSMFEIYVRALMCLVLKLLRDGGQTEVRQLNKCGLRRRRNQTAQEAQVCSLPERRHSWAEPQAWTEVSFRGSVVTLRPKCCFLCHPKKEAMPRPQRHRGADPILISAAWSALLGGASDSSLQPSICLLPDVFSPLSVTLERKAVRTCE</sequence>
<dbReference type="AlphaFoldDB" id="A0AAV9RJK3"/>
<reference evidence="1 2" key="1">
    <citation type="submission" date="2021-06" db="EMBL/GenBank/DDBJ databases">
        <authorList>
            <person name="Palmer J.M."/>
        </authorList>
    </citation>
    <scope>NUCLEOTIDE SEQUENCE [LARGE SCALE GENOMIC DNA]</scope>
    <source>
        <strain evidence="1 2">MEX-2019</strain>
        <tissue evidence="1">Muscle</tissue>
    </source>
</reference>
<name>A0AAV9RJK3_9TELE</name>
<proteinExistence type="predicted"/>
<accession>A0AAV9RJK3</accession>
<dbReference type="EMBL" id="JAHHUM010001760">
    <property type="protein sequence ID" value="KAK5609182.1"/>
    <property type="molecule type" value="Genomic_DNA"/>
</dbReference>
<evidence type="ECO:0000313" key="2">
    <source>
        <dbReference type="Proteomes" id="UP001311232"/>
    </source>
</evidence>